<dbReference type="Proteomes" id="UP000636709">
    <property type="component" value="Unassembled WGS sequence"/>
</dbReference>
<reference evidence="2" key="1">
    <citation type="submission" date="2020-07" db="EMBL/GenBank/DDBJ databases">
        <title>Genome sequence and genetic diversity analysis of an under-domesticated orphan crop, white fonio (Digitaria exilis).</title>
        <authorList>
            <person name="Bennetzen J.L."/>
            <person name="Chen S."/>
            <person name="Ma X."/>
            <person name="Wang X."/>
            <person name="Yssel A.E.J."/>
            <person name="Chaluvadi S.R."/>
            <person name="Johnson M."/>
            <person name="Gangashetty P."/>
            <person name="Hamidou F."/>
            <person name="Sanogo M.D."/>
            <person name="Zwaenepoel A."/>
            <person name="Wallace J."/>
            <person name="Van De Peer Y."/>
            <person name="Van Deynze A."/>
        </authorList>
    </citation>
    <scope>NUCLEOTIDE SEQUENCE</scope>
    <source>
        <tissue evidence="2">Leaves</tissue>
    </source>
</reference>
<accession>A0A835FQX0</accession>
<protein>
    <submittedName>
        <fullName evidence="2">Uncharacterized protein</fullName>
    </submittedName>
</protein>
<gene>
    <name evidence="2" type="ORF">HU200_006497</name>
</gene>
<keyword evidence="3" id="KW-1185">Reference proteome</keyword>
<feature type="region of interest" description="Disordered" evidence="1">
    <location>
        <begin position="34"/>
        <end position="61"/>
    </location>
</feature>
<evidence type="ECO:0000313" key="2">
    <source>
        <dbReference type="EMBL" id="KAF8769465.1"/>
    </source>
</evidence>
<proteinExistence type="predicted"/>
<name>A0A835FQX0_9POAL</name>
<evidence type="ECO:0000256" key="1">
    <source>
        <dbReference type="SAM" id="MobiDB-lite"/>
    </source>
</evidence>
<comment type="caution">
    <text evidence="2">The sequence shown here is derived from an EMBL/GenBank/DDBJ whole genome shotgun (WGS) entry which is preliminary data.</text>
</comment>
<dbReference type="OrthoDB" id="696477at2759"/>
<feature type="compositionally biased region" description="Polar residues" evidence="1">
    <location>
        <begin position="44"/>
        <end position="53"/>
    </location>
</feature>
<feature type="region of interest" description="Disordered" evidence="1">
    <location>
        <begin position="101"/>
        <end position="168"/>
    </location>
</feature>
<dbReference type="EMBL" id="JACEFO010000440">
    <property type="protein sequence ID" value="KAF8769465.1"/>
    <property type="molecule type" value="Genomic_DNA"/>
</dbReference>
<organism evidence="2 3">
    <name type="scientific">Digitaria exilis</name>
    <dbReference type="NCBI Taxonomy" id="1010633"/>
    <lineage>
        <taxon>Eukaryota</taxon>
        <taxon>Viridiplantae</taxon>
        <taxon>Streptophyta</taxon>
        <taxon>Embryophyta</taxon>
        <taxon>Tracheophyta</taxon>
        <taxon>Spermatophyta</taxon>
        <taxon>Magnoliopsida</taxon>
        <taxon>Liliopsida</taxon>
        <taxon>Poales</taxon>
        <taxon>Poaceae</taxon>
        <taxon>PACMAD clade</taxon>
        <taxon>Panicoideae</taxon>
        <taxon>Panicodae</taxon>
        <taxon>Paniceae</taxon>
        <taxon>Anthephorinae</taxon>
        <taxon>Digitaria</taxon>
    </lineage>
</organism>
<evidence type="ECO:0000313" key="3">
    <source>
        <dbReference type="Proteomes" id="UP000636709"/>
    </source>
</evidence>
<feature type="compositionally biased region" description="Basic residues" evidence="1">
    <location>
        <begin position="154"/>
        <end position="168"/>
    </location>
</feature>
<dbReference type="AlphaFoldDB" id="A0A835FQX0"/>
<sequence length="311" mass="34538">MAAVAVSAMSSPHCPRSLHGFSRLSRSCKLLSFSNDDDLPPPLQSSSRQNLRPQAQLPCGQQLIRTPPISLDNLTEAPISLDDVELLLPMFSNEETQALWSLKPMPRASPRLPTSRSVDQPGEKRKSPPLPSCVTSDDEAEVTSPPSSSPPPVKRARSKSRSHRRDAARAIRHQLRKWHGTIAARVLRRQFRAPELSRGGTALGCQCHELAHADGDAPPRGCALHQEEEHRDWLHTARGRVPLVGGPGKVLVPTMSAGNGRATVLQYQRWRRGVRMPSRFYVEHAVKQGVEAKAAAERRRLEGEWIWMMTD</sequence>